<gene>
    <name evidence="1" type="ORF">V2S66_31580</name>
</gene>
<evidence type="ECO:0000313" key="2">
    <source>
        <dbReference type="Proteomes" id="UP001344658"/>
    </source>
</evidence>
<dbReference type="Proteomes" id="UP001344658">
    <property type="component" value="Unassembled WGS sequence"/>
</dbReference>
<evidence type="ECO:0000313" key="1">
    <source>
        <dbReference type="EMBL" id="MEE4546494.1"/>
    </source>
</evidence>
<keyword evidence="2" id="KW-1185">Reference proteome</keyword>
<reference evidence="1 2" key="1">
    <citation type="submission" date="2023-12" db="EMBL/GenBank/DDBJ databases">
        <title>Streptomyces sp. V4-01.</title>
        <authorList>
            <person name="Somphong A."/>
            <person name="Phongsopitanun W."/>
        </authorList>
    </citation>
    <scope>NUCLEOTIDE SEQUENCE [LARGE SCALE GENOMIC DNA]</scope>
    <source>
        <strain evidence="1 2">V4-01</strain>
    </source>
</reference>
<dbReference type="RefSeq" id="WP_330800194.1">
    <property type="nucleotide sequence ID" value="NZ_JAZEWV010000046.1"/>
</dbReference>
<dbReference type="EMBL" id="JAZEWV010000046">
    <property type="protein sequence ID" value="MEE4546494.1"/>
    <property type="molecule type" value="Genomic_DNA"/>
</dbReference>
<comment type="caution">
    <text evidence="1">The sequence shown here is derived from an EMBL/GenBank/DDBJ whole genome shotgun (WGS) entry which is preliminary data.</text>
</comment>
<protein>
    <submittedName>
        <fullName evidence="1">Uncharacterized protein</fullName>
    </submittedName>
</protein>
<accession>A0ABU7PKZ2</accession>
<sequence length="118" mass="12982">MTATDLPYTEDRNATPADPALLLRIGQDGSNSMSGCMPPADIPALLRQLADTIAAQLRQPDPEFPATWAGGHALVIEYGDEELHGRCQCGERFTPQRPDKPIDRFAGPWERHVMTLGR</sequence>
<name>A0ABU7PKZ2_9ACTN</name>
<proteinExistence type="predicted"/>
<organism evidence="1 2">
    <name type="scientific">Actinacidiphila polyblastidii</name>
    <dbReference type="NCBI Taxonomy" id="3110430"/>
    <lineage>
        <taxon>Bacteria</taxon>
        <taxon>Bacillati</taxon>
        <taxon>Actinomycetota</taxon>
        <taxon>Actinomycetes</taxon>
        <taxon>Kitasatosporales</taxon>
        <taxon>Streptomycetaceae</taxon>
        <taxon>Actinacidiphila</taxon>
    </lineage>
</organism>